<evidence type="ECO:0000313" key="2">
    <source>
        <dbReference type="Proteomes" id="UP000236731"/>
    </source>
</evidence>
<dbReference type="Proteomes" id="UP000236731">
    <property type="component" value="Unassembled WGS sequence"/>
</dbReference>
<gene>
    <name evidence="1" type="ORF">SAMN05421877_11225</name>
</gene>
<dbReference type="SUPFAM" id="SSF51735">
    <property type="entry name" value="NAD(P)-binding Rossmann-fold domains"/>
    <property type="match status" value="1"/>
</dbReference>
<protein>
    <submittedName>
        <fullName evidence="1">Uncharacterized conserved protein YbjT, contains NAD(P)-binding and DUF2867 domains</fullName>
    </submittedName>
</protein>
<dbReference type="RefSeq" id="WP_103907431.1">
    <property type="nucleotide sequence ID" value="NZ_CP049246.1"/>
</dbReference>
<dbReference type="AlphaFoldDB" id="A0A1H6BWU3"/>
<accession>A0A1H6BWU3</accession>
<organism evidence="1 2">
    <name type="scientific">Sphingobacterium lactis</name>
    <dbReference type="NCBI Taxonomy" id="797291"/>
    <lineage>
        <taxon>Bacteria</taxon>
        <taxon>Pseudomonadati</taxon>
        <taxon>Bacteroidota</taxon>
        <taxon>Sphingobacteriia</taxon>
        <taxon>Sphingobacteriales</taxon>
        <taxon>Sphingobacteriaceae</taxon>
        <taxon>Sphingobacterium</taxon>
    </lineage>
</organism>
<dbReference type="OrthoDB" id="9774199at2"/>
<sequence length="290" mass="33980">MEVLFSGLNSYLGRRAISNLSREEFNVHGIVRDLDLFKSRMIEEPTGTLKKVDLLRKGKEFEEFRVEGGIGLAIYITHVPTLSEMVNLNLELVTLRNFIDLARANGCNRVVYICRLMDKPFVRDIEALLKLANITYTIVLKNLAIGKGSVLDKYMHQLINGKYLAYDRKFANVKFNPISALDLLRWIYNMDWQKNFLNQIIEIGGPLTVTIQEMYRLYKKTLYPEALVKSFKVPQFAMKLLRNKLYHIQKEDEIEFKRLVEREYPIDNTTWKNIMLFSFTPLEQVIRVDQ</sequence>
<dbReference type="EMBL" id="FNUT01000012">
    <property type="protein sequence ID" value="SEG65133.1"/>
    <property type="molecule type" value="Genomic_DNA"/>
</dbReference>
<reference evidence="2" key="1">
    <citation type="submission" date="2016-10" db="EMBL/GenBank/DDBJ databases">
        <authorList>
            <person name="Varghese N."/>
            <person name="Submissions S."/>
        </authorList>
    </citation>
    <scope>NUCLEOTIDE SEQUENCE [LARGE SCALE GENOMIC DNA]</scope>
    <source>
        <strain evidence="2">DSM 22361</strain>
    </source>
</reference>
<dbReference type="InterPro" id="IPR036291">
    <property type="entry name" value="NAD(P)-bd_dom_sf"/>
</dbReference>
<dbReference type="Gene3D" id="3.40.50.720">
    <property type="entry name" value="NAD(P)-binding Rossmann-like Domain"/>
    <property type="match status" value="1"/>
</dbReference>
<proteinExistence type="predicted"/>
<keyword evidence="2" id="KW-1185">Reference proteome</keyword>
<evidence type="ECO:0000313" key="1">
    <source>
        <dbReference type="EMBL" id="SEG65133.1"/>
    </source>
</evidence>
<name>A0A1H6BWU3_9SPHI</name>